<reference key="1">
    <citation type="journal article" date="1989" name="Plant Cell">
        <title>Identification, isolation, and N-terminal sequencing of style glycoproteins associated with self-incompatibility in Nicotiana alata.</title>
        <authorList>
            <person name="Jahnen W."/>
            <person name="Batterham M.P."/>
            <person name="Clarke A.E."/>
            <person name="Moritz R.L."/>
            <person name="Simpson R.J."/>
        </authorList>
    </citation>
    <scope>PROTEIN SEQUENCE</scope>
</reference>
<keyword id="KW-0903">Direct protein sequencing</keyword>
<sequence>AFEYMQLVLQWPTAF</sequence>
<accession>Q9S8W8</accession>
<proteinExistence type="evidence at protein level"/>
<dbReference type="PIR" id="PQ0175">
    <property type="entry name" value="PQ0175"/>
</dbReference>
<organism>
    <name type="scientific">Nicotiana alata</name>
    <name type="common">Winged tobacco</name>
    <name type="synonym">Persian tobacco</name>
    <dbReference type="NCBI Taxonomy" id="4087"/>
    <lineage>
        <taxon>Eukaryota</taxon>
        <taxon>Viridiplantae</taxon>
        <taxon>Streptophyta</taxon>
        <taxon>Embryophyta</taxon>
        <taxon>Tracheophyta</taxon>
        <taxon>Spermatophyta</taxon>
        <taxon>Magnoliopsida</taxon>
        <taxon>eudicotyledons</taxon>
        <taxon>Gunneridae</taxon>
        <taxon>Pentapetalae</taxon>
        <taxon>asterids</taxon>
        <taxon>lamiids</taxon>
        <taxon>Solanales</taxon>
        <taxon>Solanaceae</taxon>
        <taxon>Nicotianoideae</taxon>
        <taxon>Nicotianeae</taxon>
        <taxon>Nicotiana</taxon>
    </lineage>
</organism>
<dbReference type="PIR" id="JQ1079">
    <property type="entry name" value="LNNTS6"/>
</dbReference>
<protein>
    <submittedName>
        <fullName>SELF-incompatibility S7 glycoprotein</fullName>
    </submittedName>
</protein>
<name>Q9S8W8_NICAL</name>